<protein>
    <submittedName>
        <fullName evidence="1">Uncharacterized protein</fullName>
    </submittedName>
</protein>
<comment type="caution">
    <text evidence="1">The sequence shown here is derived from an EMBL/GenBank/DDBJ whole genome shotgun (WGS) entry which is preliminary data.</text>
</comment>
<gene>
    <name evidence="1" type="ORF">LCGC14_0516210</name>
</gene>
<proteinExistence type="predicted"/>
<accession>A0A0F9RZW4</accession>
<evidence type="ECO:0000313" key="1">
    <source>
        <dbReference type="EMBL" id="KKN62015.1"/>
    </source>
</evidence>
<dbReference type="EMBL" id="LAZR01000638">
    <property type="protein sequence ID" value="KKN62015.1"/>
    <property type="molecule type" value="Genomic_DNA"/>
</dbReference>
<sequence>MRTRNAKHCCESSELIARALTLPRSELLRYKTRSHDDRPVLVYEEPQKMYVSGNYRSNRVVVAGIYQSAEGYGDPLALRVRIYLCKIAGSATPITYQALAASLSLSPPNTIQQLTDALETLIQEDAEASRPLIAALVVSKARGGLPAPGFFDCARRVRRFDGGTSGPDALTYHSKEFTEAVEFWREAHRHVETDS</sequence>
<name>A0A0F9RZW4_9ZZZZ</name>
<organism evidence="1">
    <name type="scientific">marine sediment metagenome</name>
    <dbReference type="NCBI Taxonomy" id="412755"/>
    <lineage>
        <taxon>unclassified sequences</taxon>
        <taxon>metagenomes</taxon>
        <taxon>ecological metagenomes</taxon>
    </lineage>
</organism>
<dbReference type="AlphaFoldDB" id="A0A0F9RZW4"/>
<reference evidence="1" key="1">
    <citation type="journal article" date="2015" name="Nature">
        <title>Complex archaea that bridge the gap between prokaryotes and eukaryotes.</title>
        <authorList>
            <person name="Spang A."/>
            <person name="Saw J.H."/>
            <person name="Jorgensen S.L."/>
            <person name="Zaremba-Niedzwiedzka K."/>
            <person name="Martijn J."/>
            <person name="Lind A.E."/>
            <person name="van Eijk R."/>
            <person name="Schleper C."/>
            <person name="Guy L."/>
            <person name="Ettema T.J."/>
        </authorList>
    </citation>
    <scope>NUCLEOTIDE SEQUENCE</scope>
</reference>